<gene>
    <name evidence="5" type="ORF">GA0061071_104101</name>
</gene>
<evidence type="ECO:0000256" key="4">
    <source>
        <dbReference type="SAM" id="MobiDB-lite"/>
    </source>
</evidence>
<keyword evidence="3" id="KW-0378">Hydrolase</keyword>
<evidence type="ECO:0000313" key="5">
    <source>
        <dbReference type="EMBL" id="SCC01439.1"/>
    </source>
</evidence>
<dbReference type="InterPro" id="IPR023346">
    <property type="entry name" value="Lysozyme-like_dom_sf"/>
</dbReference>
<evidence type="ECO:0000313" key="6">
    <source>
        <dbReference type="Proteomes" id="UP000198975"/>
    </source>
</evidence>
<keyword evidence="6" id="KW-1185">Reference proteome</keyword>
<comment type="similarity">
    <text evidence="3">Belongs to the glycosyl hydrolase 24 family.</text>
</comment>
<keyword evidence="1 3" id="KW-0929">Antimicrobial</keyword>
<organism evidence="5 6">
    <name type="scientific">Kosakonia oryzendophytica</name>
    <dbReference type="NCBI Taxonomy" id="1005665"/>
    <lineage>
        <taxon>Bacteria</taxon>
        <taxon>Pseudomonadati</taxon>
        <taxon>Pseudomonadota</taxon>
        <taxon>Gammaproteobacteria</taxon>
        <taxon>Enterobacterales</taxon>
        <taxon>Enterobacteriaceae</taxon>
        <taxon>Kosakonia</taxon>
    </lineage>
</organism>
<reference evidence="6" key="1">
    <citation type="submission" date="2016-08" db="EMBL/GenBank/DDBJ databases">
        <authorList>
            <person name="Varghese N."/>
            <person name="Submissions Spin"/>
        </authorList>
    </citation>
    <scope>NUCLEOTIDE SEQUENCE [LARGE SCALE GENOMIC DNA]</scope>
    <source>
        <strain evidence="6">REICA_082</strain>
    </source>
</reference>
<keyword evidence="2 3" id="KW-0081">Bacteriolytic enzyme</keyword>
<dbReference type="GO" id="GO:0031640">
    <property type="term" value="P:killing of cells of another organism"/>
    <property type="evidence" value="ECO:0007669"/>
    <property type="project" value="UniProtKB-KW"/>
</dbReference>
<accession>A0A1C4B3N9</accession>
<dbReference type="Gene3D" id="1.10.530.40">
    <property type="match status" value="1"/>
</dbReference>
<feature type="region of interest" description="Disordered" evidence="4">
    <location>
        <begin position="21"/>
        <end position="41"/>
    </location>
</feature>
<dbReference type="RefSeq" id="WP_245191412.1">
    <property type="nucleotide sequence ID" value="NZ_FMAY01000004.1"/>
</dbReference>
<feature type="region of interest" description="Disordered" evidence="4">
    <location>
        <begin position="223"/>
        <end position="246"/>
    </location>
</feature>
<name>A0A1C4B3N9_9ENTR</name>
<dbReference type="Proteomes" id="UP000198975">
    <property type="component" value="Unassembled WGS sequence"/>
</dbReference>
<dbReference type="SUPFAM" id="SSF53955">
    <property type="entry name" value="Lysozyme-like"/>
    <property type="match status" value="1"/>
</dbReference>
<feature type="compositionally biased region" description="Polar residues" evidence="4">
    <location>
        <begin position="234"/>
        <end position="246"/>
    </location>
</feature>
<dbReference type="GO" id="GO:0003796">
    <property type="term" value="F:lysozyme activity"/>
    <property type="evidence" value="ECO:0007669"/>
    <property type="project" value="UniProtKB-EC"/>
</dbReference>
<dbReference type="GO" id="GO:0016998">
    <property type="term" value="P:cell wall macromolecule catabolic process"/>
    <property type="evidence" value="ECO:0007669"/>
    <property type="project" value="InterPro"/>
</dbReference>
<dbReference type="PANTHER" id="PTHR37406">
    <property type="entry name" value="T4-TYPE LYSOZYME 1-RELATED"/>
    <property type="match status" value="1"/>
</dbReference>
<proteinExistence type="inferred from homology"/>
<dbReference type="GO" id="GO:0009253">
    <property type="term" value="P:peptidoglycan catabolic process"/>
    <property type="evidence" value="ECO:0007669"/>
    <property type="project" value="InterPro"/>
</dbReference>
<dbReference type="AlphaFoldDB" id="A0A1C4B3N9"/>
<dbReference type="InterPro" id="IPR023347">
    <property type="entry name" value="Lysozyme_dom_sf"/>
</dbReference>
<dbReference type="InterPro" id="IPR052619">
    <property type="entry name" value="Phage_lysozyme-like"/>
</dbReference>
<evidence type="ECO:0000256" key="1">
    <source>
        <dbReference type="ARBA" id="ARBA00022529"/>
    </source>
</evidence>
<feature type="compositionally biased region" description="Basic and acidic residues" evidence="4">
    <location>
        <begin position="223"/>
        <end position="233"/>
    </location>
</feature>
<dbReference type="PANTHER" id="PTHR37406:SF1">
    <property type="entry name" value="T4-TYPE LYSOZYME 1-RELATED"/>
    <property type="match status" value="1"/>
</dbReference>
<sequence length="246" mass="26292">MSEYDDTCTVHDTWSGPICSFDGNNKPGGTTSNGDGSRDAVGGVTDKTKIVVVSTKEYSGAYMSMCTTNLSVHEGFKNAMYQDSEGNITVGIGHLIVNLTAALALPFTRTHTTHGHGDDEDTEVSASDKDITTAFNAIKANPKAWTLAHLTNKAVIETCIKDVQTTEAGLRGLYSDYDSFPDGVKTALVDMGFNLGIGKLKSAFPAFNAAVNKKDWATAAKESHRTKISESRNTDTANQLLSAVKK</sequence>
<dbReference type="EC" id="3.2.1.17" evidence="3"/>
<protein>
    <recommendedName>
        <fullName evidence="3">Lysozyme</fullName>
        <ecNumber evidence="3">3.2.1.17</ecNumber>
    </recommendedName>
</protein>
<dbReference type="GO" id="GO:0042742">
    <property type="term" value="P:defense response to bacterium"/>
    <property type="evidence" value="ECO:0007669"/>
    <property type="project" value="UniProtKB-KW"/>
</dbReference>
<dbReference type="Pfam" id="PF00959">
    <property type="entry name" value="Phage_lysozyme"/>
    <property type="match status" value="1"/>
</dbReference>
<evidence type="ECO:0000256" key="3">
    <source>
        <dbReference type="RuleBase" id="RU003788"/>
    </source>
</evidence>
<comment type="catalytic activity">
    <reaction evidence="3">
        <text>Hydrolysis of (1-&gt;4)-beta-linkages between N-acetylmuramic acid and N-acetyl-D-glucosamine residues in a peptidoglycan and between N-acetyl-D-glucosamine residues in chitodextrins.</text>
        <dbReference type="EC" id="3.2.1.17"/>
    </reaction>
</comment>
<evidence type="ECO:0000256" key="2">
    <source>
        <dbReference type="ARBA" id="ARBA00022638"/>
    </source>
</evidence>
<dbReference type="EMBL" id="FMAY01000004">
    <property type="protein sequence ID" value="SCC01439.1"/>
    <property type="molecule type" value="Genomic_DNA"/>
</dbReference>
<dbReference type="InterPro" id="IPR002196">
    <property type="entry name" value="Glyco_hydro_24"/>
</dbReference>
<keyword evidence="3" id="KW-0326">Glycosidase</keyword>